<dbReference type="SUPFAM" id="SSF52833">
    <property type="entry name" value="Thioredoxin-like"/>
    <property type="match status" value="1"/>
</dbReference>
<feature type="compositionally biased region" description="Basic and acidic residues" evidence="2">
    <location>
        <begin position="116"/>
        <end position="127"/>
    </location>
</feature>
<dbReference type="STRING" id="1882483.A0A317XW34"/>
<dbReference type="Pfam" id="PF02114">
    <property type="entry name" value="Phosducin"/>
    <property type="match status" value="1"/>
</dbReference>
<feature type="compositionally biased region" description="Acidic residues" evidence="2">
    <location>
        <begin position="173"/>
        <end position="186"/>
    </location>
</feature>
<dbReference type="InterPro" id="IPR051499">
    <property type="entry name" value="Phosducin-like_reg"/>
</dbReference>
<accession>A0A317XW34</accession>
<comment type="similarity">
    <text evidence="1">Belongs to the phosducin family.</text>
</comment>
<dbReference type="InParanoid" id="A0A317XW34"/>
<feature type="region of interest" description="Disordered" evidence="2">
    <location>
        <begin position="151"/>
        <end position="193"/>
    </location>
</feature>
<feature type="region of interest" description="Disordered" evidence="2">
    <location>
        <begin position="222"/>
        <end position="251"/>
    </location>
</feature>
<feature type="compositionally biased region" description="Acidic residues" evidence="2">
    <location>
        <begin position="335"/>
        <end position="348"/>
    </location>
</feature>
<feature type="compositionally biased region" description="Polar residues" evidence="2">
    <location>
        <begin position="97"/>
        <end position="112"/>
    </location>
</feature>
<dbReference type="AlphaFoldDB" id="A0A317XW34"/>
<evidence type="ECO:0000313" key="5">
    <source>
        <dbReference type="Proteomes" id="UP000246740"/>
    </source>
</evidence>
<evidence type="ECO:0000256" key="1">
    <source>
        <dbReference type="ARBA" id="ARBA00009686"/>
    </source>
</evidence>
<feature type="compositionally biased region" description="Acidic residues" evidence="2">
    <location>
        <begin position="39"/>
        <end position="59"/>
    </location>
</feature>
<reference evidence="4 5" key="1">
    <citation type="journal article" date="2018" name="Mol. Biol. Evol.">
        <title>Broad Genomic Sampling Reveals a Smut Pathogenic Ancestry of the Fungal Clade Ustilaginomycotina.</title>
        <authorList>
            <person name="Kijpornyongpan T."/>
            <person name="Mondo S.J."/>
            <person name="Barry K."/>
            <person name="Sandor L."/>
            <person name="Lee J."/>
            <person name="Lipzen A."/>
            <person name="Pangilinan J."/>
            <person name="LaButti K."/>
            <person name="Hainaut M."/>
            <person name="Henrissat B."/>
            <person name="Grigoriev I.V."/>
            <person name="Spatafora J.W."/>
            <person name="Aime M.C."/>
        </authorList>
    </citation>
    <scope>NUCLEOTIDE SEQUENCE [LARGE SCALE GENOMIC DNA]</scope>
    <source>
        <strain evidence="4 5">MCA 3645</strain>
    </source>
</reference>
<feature type="domain" description="Phosducin" evidence="3">
    <location>
        <begin position="267"/>
        <end position="328"/>
    </location>
</feature>
<feature type="region of interest" description="Disordered" evidence="2">
    <location>
        <begin position="1"/>
        <end position="127"/>
    </location>
</feature>
<dbReference type="InterPro" id="IPR036249">
    <property type="entry name" value="Thioredoxin-like_sf"/>
</dbReference>
<name>A0A317XW34_9BASI</name>
<dbReference type="InterPro" id="IPR024253">
    <property type="entry name" value="Phosducin_thioredoxin-like_dom"/>
</dbReference>
<feature type="compositionally biased region" description="Polar residues" evidence="2">
    <location>
        <begin position="222"/>
        <end position="241"/>
    </location>
</feature>
<sequence>MASSADAIEQAILHGIDAKPSSSYREDRRADSPVGDDALNTDDELGSDLPDDNGNDAEDHDLYHRDDLDDDELGAGSSSAAKPTDVSNPASFKGLLSSKTQTSGGKGASNTGPKGVLRDQRSRAQQDHVARIAAIHSTNQRMEKLAFSSETYAEQMDREKREAAARLRAENRDSDDEPHADDDNELEGVSRSAIADLRAKEKRREMRIAELKAFHHTKQQALLSGSQPPTQLAIPRSTQMTTGGGVGGGSGAAADRWFGHLREVDERGYVSAIDSEDPHVSVVIHIYSKAVEECNILTHTLASLARQYPRTKFLQVQAAAIGFGRSNSSPRLNNEDDDEEEVEEEYDELNPRTLEVLPTLLVYRAGTLVANLVRVDLDDRWKRGSEQNIRDILADYNALGPAHGSSPAPVLGGLDHEDDD</sequence>
<proteinExistence type="inferred from homology"/>
<dbReference type="Gene3D" id="3.40.30.10">
    <property type="entry name" value="Glutaredoxin"/>
    <property type="match status" value="1"/>
</dbReference>
<dbReference type="EMBL" id="KZ819189">
    <property type="protein sequence ID" value="PWZ02118.1"/>
    <property type="molecule type" value="Genomic_DNA"/>
</dbReference>
<feature type="compositionally biased region" description="Basic and acidic residues" evidence="2">
    <location>
        <begin position="155"/>
        <end position="172"/>
    </location>
</feature>
<feature type="compositionally biased region" description="Polar residues" evidence="2">
    <location>
        <begin position="76"/>
        <end position="90"/>
    </location>
</feature>
<dbReference type="Proteomes" id="UP000246740">
    <property type="component" value="Unassembled WGS sequence"/>
</dbReference>
<dbReference type="PANTHER" id="PTHR46052:SF1">
    <property type="entry name" value="PHOSDUCIN-LIKE PROTEIN"/>
    <property type="match status" value="1"/>
</dbReference>
<gene>
    <name evidence="4" type="ORF">BCV70DRAFT_198398</name>
</gene>
<feature type="compositionally biased region" description="Gly residues" evidence="2">
    <location>
        <begin position="242"/>
        <end position="251"/>
    </location>
</feature>
<evidence type="ECO:0000259" key="3">
    <source>
        <dbReference type="Pfam" id="PF02114"/>
    </source>
</evidence>
<keyword evidence="5" id="KW-1185">Reference proteome</keyword>
<organism evidence="4 5">
    <name type="scientific">Testicularia cyperi</name>
    <dbReference type="NCBI Taxonomy" id="1882483"/>
    <lineage>
        <taxon>Eukaryota</taxon>
        <taxon>Fungi</taxon>
        <taxon>Dikarya</taxon>
        <taxon>Basidiomycota</taxon>
        <taxon>Ustilaginomycotina</taxon>
        <taxon>Ustilaginomycetes</taxon>
        <taxon>Ustilaginales</taxon>
        <taxon>Anthracoideaceae</taxon>
        <taxon>Testicularia</taxon>
    </lineage>
</organism>
<protein>
    <submittedName>
        <fullName evidence="4">Thioredoxin-like protein</fullName>
    </submittedName>
</protein>
<evidence type="ECO:0000313" key="4">
    <source>
        <dbReference type="EMBL" id="PWZ02118.1"/>
    </source>
</evidence>
<feature type="region of interest" description="Disordered" evidence="2">
    <location>
        <begin position="325"/>
        <end position="349"/>
    </location>
</feature>
<evidence type="ECO:0000256" key="2">
    <source>
        <dbReference type="SAM" id="MobiDB-lite"/>
    </source>
</evidence>
<dbReference type="OrthoDB" id="70588at2759"/>
<dbReference type="PANTHER" id="PTHR46052">
    <property type="entry name" value="PHOSDUCIN-LIKE PROTEIN"/>
    <property type="match status" value="1"/>
</dbReference>